<proteinExistence type="predicted"/>
<organism evidence="2 3">
    <name type="scientific">Calycina marina</name>
    <dbReference type="NCBI Taxonomy" id="1763456"/>
    <lineage>
        <taxon>Eukaryota</taxon>
        <taxon>Fungi</taxon>
        <taxon>Dikarya</taxon>
        <taxon>Ascomycota</taxon>
        <taxon>Pezizomycotina</taxon>
        <taxon>Leotiomycetes</taxon>
        <taxon>Helotiales</taxon>
        <taxon>Pezizellaceae</taxon>
        <taxon>Calycina</taxon>
    </lineage>
</organism>
<evidence type="ECO:0000256" key="1">
    <source>
        <dbReference type="SAM" id="MobiDB-lite"/>
    </source>
</evidence>
<name>A0A9P8CFJ2_9HELO</name>
<reference evidence="2" key="1">
    <citation type="journal article" date="2021" name="IMA Fungus">
        <title>Genomic characterization of three marine fungi, including Emericellopsis atlantica sp. nov. with signatures of a generalist lifestyle and marine biomass degradation.</title>
        <authorList>
            <person name="Hagestad O.C."/>
            <person name="Hou L."/>
            <person name="Andersen J.H."/>
            <person name="Hansen E.H."/>
            <person name="Altermark B."/>
            <person name="Li C."/>
            <person name="Kuhnert E."/>
            <person name="Cox R.J."/>
            <person name="Crous P.W."/>
            <person name="Spatafora J.W."/>
            <person name="Lail K."/>
            <person name="Amirebrahimi M."/>
            <person name="Lipzen A."/>
            <person name="Pangilinan J."/>
            <person name="Andreopoulos W."/>
            <person name="Hayes R.D."/>
            <person name="Ng V."/>
            <person name="Grigoriev I.V."/>
            <person name="Jackson S.A."/>
            <person name="Sutton T.D.S."/>
            <person name="Dobson A.D.W."/>
            <person name="Rama T."/>
        </authorList>
    </citation>
    <scope>NUCLEOTIDE SEQUENCE</scope>
    <source>
        <strain evidence="2">TRa3180A</strain>
    </source>
</reference>
<sequence>MTKNRTAGKSKRKKRNVITIGTTSNPVEDPNSRTSEYESEDSEDGQDNSVEQGPEEGGVSLIAGITYLHVGNNTQALNTVLSAAGAQGSLKATDVHREELLGDQVSIKSHVGELVDLDVVPDPQSRQQLPESQIAANKKARIISKVQLMKTKNAHETALKGRDAVIYSRDATIKTLERQLREKKEIVRLLETYISVKIGAAVLNRFLELAKVPVLGLSRDELDKKVIAAGNRAAHAGNMLVHKALFDTRLGRVFQGHAVFHKLYRVPYQDGNPALPAILLRALNLRATCVTINDGEGAWDLREKATVHVNTLFKLWKDRTNKDTFESSTFA</sequence>
<dbReference type="AlphaFoldDB" id="A0A9P8CFJ2"/>
<dbReference type="EMBL" id="MU253876">
    <property type="protein sequence ID" value="KAG9244902.1"/>
    <property type="molecule type" value="Genomic_DNA"/>
</dbReference>
<feature type="compositionally biased region" description="Basic residues" evidence="1">
    <location>
        <begin position="1"/>
        <end position="16"/>
    </location>
</feature>
<feature type="compositionally biased region" description="Acidic residues" evidence="1">
    <location>
        <begin position="37"/>
        <end position="46"/>
    </location>
</feature>
<protein>
    <submittedName>
        <fullName evidence="2">Uncharacterized protein</fullName>
    </submittedName>
</protein>
<evidence type="ECO:0000313" key="2">
    <source>
        <dbReference type="EMBL" id="KAG9244902.1"/>
    </source>
</evidence>
<feature type="region of interest" description="Disordered" evidence="1">
    <location>
        <begin position="1"/>
        <end position="56"/>
    </location>
</feature>
<evidence type="ECO:0000313" key="3">
    <source>
        <dbReference type="Proteomes" id="UP000887226"/>
    </source>
</evidence>
<comment type="caution">
    <text evidence="2">The sequence shown here is derived from an EMBL/GenBank/DDBJ whole genome shotgun (WGS) entry which is preliminary data.</text>
</comment>
<gene>
    <name evidence="2" type="ORF">BJ878DRAFT_541833</name>
</gene>
<keyword evidence="3" id="KW-1185">Reference proteome</keyword>
<dbReference type="OrthoDB" id="3519301at2759"/>
<dbReference type="Proteomes" id="UP000887226">
    <property type="component" value="Unassembled WGS sequence"/>
</dbReference>
<accession>A0A9P8CFJ2</accession>